<sequence length="206" mass="22612">MSPADAARFEELRILLLHTEWIIVPFSHGRAAGLAYHDFYYYYYYYLLPPSVSPSSSSSFLSAFTTQGNIVVGNTARRDAVETAVAIVTWDKCEVCAEGGRLCAVTFAPIDDEMTEVRMADGMCIGVGGCCGCGWLTLIALPLLPLLGAARCCCIPELELPSMSTSLLIVSSFTLCCCWPLLISHCFVWRSNSMISSNCILHVWQL</sequence>
<organism evidence="1">
    <name type="scientific">Anopheles atroparvus</name>
    <name type="common">European mosquito</name>
    <dbReference type="NCBI Taxonomy" id="41427"/>
    <lineage>
        <taxon>Eukaryota</taxon>
        <taxon>Metazoa</taxon>
        <taxon>Ecdysozoa</taxon>
        <taxon>Arthropoda</taxon>
        <taxon>Hexapoda</taxon>
        <taxon>Insecta</taxon>
        <taxon>Pterygota</taxon>
        <taxon>Neoptera</taxon>
        <taxon>Endopterygota</taxon>
        <taxon>Diptera</taxon>
        <taxon>Nematocera</taxon>
        <taxon>Culicoidea</taxon>
        <taxon>Culicidae</taxon>
        <taxon>Anophelinae</taxon>
        <taxon>Anopheles</taxon>
    </lineage>
</organism>
<dbReference type="EnsemblMetazoa" id="AATE019812-RA">
    <property type="protein sequence ID" value="AATE019812-PA.1"/>
    <property type="gene ID" value="AATE019812"/>
</dbReference>
<dbReference type="VEuPathDB" id="VectorBase:AATE019812"/>
<evidence type="ECO:0000313" key="1">
    <source>
        <dbReference type="EnsemblMetazoa" id="AATE019812-PA.1"/>
    </source>
</evidence>
<name>A0A182JKK4_ANOAO</name>
<protein>
    <submittedName>
        <fullName evidence="1">Uncharacterized protein</fullName>
    </submittedName>
</protein>
<accession>A0A182JKK4</accession>
<dbReference type="AlphaFoldDB" id="A0A182JKK4"/>
<proteinExistence type="predicted"/>
<reference evidence="1" key="1">
    <citation type="submission" date="2022-08" db="UniProtKB">
        <authorList>
            <consortium name="EnsemblMetazoa"/>
        </authorList>
    </citation>
    <scope>IDENTIFICATION</scope>
    <source>
        <strain evidence="1">EBRO</strain>
    </source>
</reference>